<gene>
    <name evidence="2" type="ORF">EA472_02045</name>
</gene>
<dbReference type="InterPro" id="IPR045396">
    <property type="entry name" value="DUF6517"/>
</dbReference>
<accession>A0A3N6N387</accession>
<evidence type="ECO:0000313" key="2">
    <source>
        <dbReference type="EMBL" id="RQH03372.1"/>
    </source>
</evidence>
<keyword evidence="3" id="KW-1185">Reference proteome</keyword>
<evidence type="ECO:0000256" key="1">
    <source>
        <dbReference type="SAM" id="MobiDB-lite"/>
    </source>
</evidence>
<dbReference type="AlphaFoldDB" id="A0A3N6N387"/>
<dbReference type="OrthoDB" id="169585at2157"/>
<proteinExistence type="predicted"/>
<organism evidence="2 3">
    <name type="scientific">Natrarchaeobius chitinivorans</name>
    <dbReference type="NCBI Taxonomy" id="1679083"/>
    <lineage>
        <taxon>Archaea</taxon>
        <taxon>Methanobacteriati</taxon>
        <taxon>Methanobacteriota</taxon>
        <taxon>Stenosarchaea group</taxon>
        <taxon>Halobacteria</taxon>
        <taxon>Halobacteriales</taxon>
        <taxon>Natrialbaceae</taxon>
        <taxon>Natrarchaeobius</taxon>
    </lineage>
</organism>
<comment type="caution">
    <text evidence="2">The sequence shown here is derived from an EMBL/GenBank/DDBJ whole genome shotgun (WGS) entry which is preliminary data.</text>
</comment>
<dbReference type="Pfam" id="PF20127">
    <property type="entry name" value="DUF6517"/>
    <property type="match status" value="1"/>
</dbReference>
<evidence type="ECO:0000313" key="3">
    <source>
        <dbReference type="Proteomes" id="UP000281431"/>
    </source>
</evidence>
<feature type="region of interest" description="Disordered" evidence="1">
    <location>
        <begin position="135"/>
        <end position="170"/>
    </location>
</feature>
<protein>
    <submittedName>
        <fullName evidence="2">Uncharacterized protein</fullName>
    </submittedName>
</protein>
<dbReference type="Proteomes" id="UP000281431">
    <property type="component" value="Unassembled WGS sequence"/>
</dbReference>
<reference evidence="2 3" key="1">
    <citation type="submission" date="2018-10" db="EMBL/GenBank/DDBJ databases">
        <title>Natrarchaeobius chitinivorans gen. nov., sp. nov., and Natrarchaeobius haloalkaliphilus sp. nov., alkaliphilic, chitin-utilizing haloarchaea from hypersaline alkaline lakes.</title>
        <authorList>
            <person name="Sorokin D.Y."/>
            <person name="Elcheninov A.G."/>
            <person name="Kostrikina N.A."/>
            <person name="Bale N.J."/>
            <person name="Sinninghe Damste J.S."/>
            <person name="Khijniak T.V."/>
            <person name="Kublanov I.V."/>
            <person name="Toshchakov S.V."/>
        </authorList>
    </citation>
    <scope>NUCLEOTIDE SEQUENCE [LARGE SCALE GENOMIC DNA]</scope>
    <source>
        <strain evidence="2 3">AArcht7</strain>
    </source>
</reference>
<dbReference type="EMBL" id="REFZ01000001">
    <property type="protein sequence ID" value="RQH03372.1"/>
    <property type="molecule type" value="Genomic_DNA"/>
</dbReference>
<sequence>MTHLPESLADSWRVSGRQSGETSVLLATISAETTLYEPTDPAIEASGQNEFPPRSLFIVDLTFSPSLSSVGVSPAAFRSRAADEAGTQFVDLLENRGASVAGKRDELEFEGPNGAAGRWRIYDVTFPIGRYGRDGGGAVPSAGETDDPSAADSSERIAGNRGGSADDGDRIRAEAHVAVWPTDHTYGVAGGTLPLEEPIREATEATLAIDPERDRETISEFVGNVEIGGGDGPDDD</sequence>
<name>A0A3N6N387_NATCH</name>